<accession>A0ACC1IWV1</accession>
<evidence type="ECO:0000313" key="2">
    <source>
        <dbReference type="Proteomes" id="UP001150581"/>
    </source>
</evidence>
<name>A0ACC1IWV1_9FUNG</name>
<organism evidence="1 2">
    <name type="scientific">Kickxella alabastrina</name>
    <dbReference type="NCBI Taxonomy" id="61397"/>
    <lineage>
        <taxon>Eukaryota</taxon>
        <taxon>Fungi</taxon>
        <taxon>Fungi incertae sedis</taxon>
        <taxon>Zoopagomycota</taxon>
        <taxon>Kickxellomycotina</taxon>
        <taxon>Kickxellomycetes</taxon>
        <taxon>Kickxellales</taxon>
        <taxon>Kickxellaceae</taxon>
        <taxon>Kickxella</taxon>
    </lineage>
</organism>
<keyword evidence="2" id="KW-1185">Reference proteome</keyword>
<reference evidence="1" key="1">
    <citation type="submission" date="2022-07" db="EMBL/GenBank/DDBJ databases">
        <title>Phylogenomic reconstructions and comparative analyses of Kickxellomycotina fungi.</title>
        <authorList>
            <person name="Reynolds N.K."/>
            <person name="Stajich J.E."/>
            <person name="Barry K."/>
            <person name="Grigoriev I.V."/>
            <person name="Crous P."/>
            <person name="Smith M.E."/>
        </authorList>
    </citation>
    <scope>NUCLEOTIDE SEQUENCE</scope>
    <source>
        <strain evidence="1">Benny 63K</strain>
    </source>
</reference>
<gene>
    <name evidence="1" type="ORF">LPJ66_000223</name>
</gene>
<protein>
    <submittedName>
        <fullName evidence="1">Uncharacterized protein</fullName>
    </submittedName>
</protein>
<comment type="caution">
    <text evidence="1">The sequence shown here is derived from an EMBL/GenBank/DDBJ whole genome shotgun (WGS) entry which is preliminary data.</text>
</comment>
<sequence>MEDCLQTFRADGTKIKDGEKVPSGRRKWNRNMAAMLNFRIILNALLKGERPPRFLHKKASSESAEPESTATLKPKPKAKRVRKNPSP</sequence>
<dbReference type="Proteomes" id="UP001150581">
    <property type="component" value="Unassembled WGS sequence"/>
</dbReference>
<proteinExistence type="predicted"/>
<dbReference type="EMBL" id="JANBPG010000005">
    <property type="protein sequence ID" value="KAJ1902134.1"/>
    <property type="molecule type" value="Genomic_DNA"/>
</dbReference>
<evidence type="ECO:0000313" key="1">
    <source>
        <dbReference type="EMBL" id="KAJ1902134.1"/>
    </source>
</evidence>